<name>A0A8T0REK9_PANVG</name>
<evidence type="ECO:0000313" key="5">
    <source>
        <dbReference type="Proteomes" id="UP000823388"/>
    </source>
</evidence>
<evidence type="ECO:0000256" key="1">
    <source>
        <dbReference type="ARBA" id="ARBA00004123"/>
    </source>
</evidence>
<dbReference type="Proteomes" id="UP000823388">
    <property type="component" value="Chromosome 6K"/>
</dbReference>
<feature type="domain" description="Bet v I/Major latex protein" evidence="3">
    <location>
        <begin position="3"/>
        <end position="132"/>
    </location>
</feature>
<dbReference type="EMBL" id="CM029047">
    <property type="protein sequence ID" value="KAG2583626.1"/>
    <property type="molecule type" value="Genomic_DNA"/>
</dbReference>
<comment type="caution">
    <text evidence="4">The sequence shown here is derived from an EMBL/GenBank/DDBJ whole genome shotgun (WGS) entry which is preliminary data.</text>
</comment>
<dbReference type="Gene3D" id="3.30.530.20">
    <property type="match status" value="1"/>
</dbReference>
<evidence type="ECO:0000313" key="4">
    <source>
        <dbReference type="EMBL" id="KAG2583626.1"/>
    </source>
</evidence>
<dbReference type="PANTHER" id="PTHR31213:SF23">
    <property type="entry name" value="OS04G0593400 PROTEIN"/>
    <property type="match status" value="1"/>
</dbReference>
<dbReference type="GO" id="GO:0009738">
    <property type="term" value="P:abscisic acid-activated signaling pathway"/>
    <property type="evidence" value="ECO:0007669"/>
    <property type="project" value="TreeGrafter"/>
</dbReference>
<dbReference type="GO" id="GO:0006952">
    <property type="term" value="P:defense response"/>
    <property type="evidence" value="ECO:0007669"/>
    <property type="project" value="InterPro"/>
</dbReference>
<reference evidence="4" key="1">
    <citation type="submission" date="2020-05" db="EMBL/GenBank/DDBJ databases">
        <title>WGS assembly of Panicum virgatum.</title>
        <authorList>
            <person name="Lovell J.T."/>
            <person name="Jenkins J."/>
            <person name="Shu S."/>
            <person name="Juenger T.E."/>
            <person name="Schmutz J."/>
        </authorList>
    </citation>
    <scope>NUCLEOTIDE SEQUENCE</scope>
    <source>
        <strain evidence="4">AP13</strain>
    </source>
</reference>
<dbReference type="InterPro" id="IPR000916">
    <property type="entry name" value="Bet_v_I/MLP"/>
</dbReference>
<dbReference type="AlphaFoldDB" id="A0A8T0REK9"/>
<dbReference type="GO" id="GO:0010427">
    <property type="term" value="F:abscisic acid binding"/>
    <property type="evidence" value="ECO:0007669"/>
    <property type="project" value="TreeGrafter"/>
</dbReference>
<evidence type="ECO:0000259" key="3">
    <source>
        <dbReference type="Pfam" id="PF00407"/>
    </source>
</evidence>
<comment type="subcellular location">
    <subcellularLocation>
        <location evidence="1">Nucleus</location>
    </subcellularLocation>
</comment>
<proteinExistence type="inferred from homology"/>
<dbReference type="Pfam" id="PF00407">
    <property type="entry name" value="Bet_v_1"/>
    <property type="match status" value="1"/>
</dbReference>
<dbReference type="InterPro" id="IPR023393">
    <property type="entry name" value="START-like_dom_sf"/>
</dbReference>
<dbReference type="GO" id="GO:0005737">
    <property type="term" value="C:cytoplasm"/>
    <property type="evidence" value="ECO:0007669"/>
    <property type="project" value="TreeGrafter"/>
</dbReference>
<dbReference type="CDD" id="cd07816">
    <property type="entry name" value="Bet_v1-like"/>
    <property type="match status" value="1"/>
</dbReference>
<gene>
    <name evidence="4" type="ORF">PVAP13_6KG232100</name>
</gene>
<dbReference type="GO" id="GO:0004864">
    <property type="term" value="F:protein phosphatase inhibitor activity"/>
    <property type="evidence" value="ECO:0007669"/>
    <property type="project" value="TreeGrafter"/>
</dbReference>
<dbReference type="GO" id="GO:0038023">
    <property type="term" value="F:signaling receptor activity"/>
    <property type="evidence" value="ECO:0007669"/>
    <property type="project" value="TreeGrafter"/>
</dbReference>
<accession>A0A8T0REK9</accession>
<organism evidence="4 5">
    <name type="scientific">Panicum virgatum</name>
    <name type="common">Blackwell switchgrass</name>
    <dbReference type="NCBI Taxonomy" id="38727"/>
    <lineage>
        <taxon>Eukaryota</taxon>
        <taxon>Viridiplantae</taxon>
        <taxon>Streptophyta</taxon>
        <taxon>Embryophyta</taxon>
        <taxon>Tracheophyta</taxon>
        <taxon>Spermatophyta</taxon>
        <taxon>Magnoliopsida</taxon>
        <taxon>Liliopsida</taxon>
        <taxon>Poales</taxon>
        <taxon>Poaceae</taxon>
        <taxon>PACMAD clade</taxon>
        <taxon>Panicoideae</taxon>
        <taxon>Panicodae</taxon>
        <taxon>Paniceae</taxon>
        <taxon>Panicinae</taxon>
        <taxon>Panicum</taxon>
        <taxon>Panicum sect. Hiantes</taxon>
    </lineage>
</organism>
<dbReference type="InterPro" id="IPR050279">
    <property type="entry name" value="Plant_def-hormone_signal"/>
</dbReference>
<dbReference type="GO" id="GO:0005634">
    <property type="term" value="C:nucleus"/>
    <property type="evidence" value="ECO:0007669"/>
    <property type="project" value="UniProtKB-SubCell"/>
</dbReference>
<sequence length="162" mass="17617">MKGSTVHEHETDVPASDLWAIYGTLRAAELTVELLPHILAKFEVISGDGGVGTILHLTFPLVSIPGLESYKEFTKVDNENYVKEATVIDGDLLKLGFLFYMIRIEVIAKGPGSSVVRTTVEYEIDDAHPELEAVARAAPFGVIAVKLSEHAKEKKVITQAAS</sequence>
<dbReference type="SUPFAM" id="SSF55961">
    <property type="entry name" value="Bet v1-like"/>
    <property type="match status" value="1"/>
</dbReference>
<dbReference type="PANTHER" id="PTHR31213">
    <property type="entry name" value="OS08G0374000 PROTEIN-RELATED"/>
    <property type="match status" value="1"/>
</dbReference>
<comment type="similarity">
    <text evidence="2">Belongs to the BetVI family.</text>
</comment>
<evidence type="ECO:0000256" key="2">
    <source>
        <dbReference type="ARBA" id="ARBA00009744"/>
    </source>
</evidence>
<keyword evidence="5" id="KW-1185">Reference proteome</keyword>
<protein>
    <recommendedName>
        <fullName evidence="3">Bet v I/Major latex protein domain-containing protein</fullName>
    </recommendedName>
</protein>